<evidence type="ECO:0000256" key="1">
    <source>
        <dbReference type="SAM" id="MobiDB-lite"/>
    </source>
</evidence>
<evidence type="ECO:0000313" key="2">
    <source>
        <dbReference type="EMBL" id="GEB97504.1"/>
    </source>
</evidence>
<accession>A0AB73B6R3</accession>
<organism evidence="2 3">
    <name type="scientific">Corynebacterium flavescens</name>
    <dbReference type="NCBI Taxonomy" id="28028"/>
    <lineage>
        <taxon>Bacteria</taxon>
        <taxon>Bacillati</taxon>
        <taxon>Actinomycetota</taxon>
        <taxon>Actinomycetes</taxon>
        <taxon>Mycobacteriales</taxon>
        <taxon>Corynebacteriaceae</taxon>
        <taxon>Corynebacterium</taxon>
    </lineage>
</organism>
<evidence type="ECO:0000313" key="3">
    <source>
        <dbReference type="Proteomes" id="UP000315353"/>
    </source>
</evidence>
<sequence length="885" mass="94981">MNAEISSIEKSSVKTSFIEFDILEQAPYLGLNSDTNILDLVLPVLPEDHGLSQPQWAVITHFLDRSATLREFAAPEGVELPLHVGIPAPFSEITVALRAGDEVLAGPLSIPGISESRPFLVLDGEGRVCTGELSPLTYTLLAPQGTTVEAGDPTATRPLGEWAGWQTCVLNAHGRASISVALPLAQPVELEVAPAVDFEWDTDVKVLPNARALDGAPIYTQSPRVLIHAEGDWLLDLTYAPLGGEAEAISEDELEAGGAFEVLPSDLYEDPWVGRYRLSLFRDGEEVDVRYFTIAEGLHMRFKNEGPRGTDFRFIDALGKYSPFSYTLASNPAKHIALDKKLRHFTETEAYRIETVASEAGYELDIEIVPESLVSRVKYIGTEPADYLDKTIIPASQLDLDANFTVYSPRPLPLAKFVTIDKRQKIKELARTSGTTQAATFLSVPNATLAGAVRKQPSAELFLMWSTLSYEDYLAGLPEAERASHLNRSLDRRILEYEASAATSLIYAAIATVRKAPLASRAMLSADGIAVELNGEEAASLIGWAWPLEDPASAAVALRPTEAGFELPESLGQAGALLVDVREHSNSSNLAAPARPSSSSLVTTREGGTPAPVLASEDWSAQELWQAFHALHTLSVTSPNAKLQAMFDSIIELLRSHPRAAVAALGESGINPAQQARALVRSRLFHARLDEGEPVRLDQYPSLLAAISTQPEALTEAASPELAQALATGADSVTRPLLLNAASAATPNPEVTGLAGEAARILALRECFANNAAFEALGTLEQLSKDATALSTLIQEAGVDMSVSHTLIALGAFASASTAPERGASAWMPYISYVFALAARAQAAGTLPDTPLLKEDMPLLADAMPLAPRLFFYDLLTAEALFQAK</sequence>
<comment type="caution">
    <text evidence="2">The sequence shown here is derived from an EMBL/GenBank/DDBJ whole genome shotgun (WGS) entry which is preliminary data.</text>
</comment>
<dbReference type="AlphaFoldDB" id="A0AB73B6R3"/>
<feature type="compositionally biased region" description="Low complexity" evidence="1">
    <location>
        <begin position="588"/>
        <end position="601"/>
    </location>
</feature>
<proteinExistence type="predicted"/>
<reference evidence="2 3" key="1">
    <citation type="submission" date="2019-06" db="EMBL/GenBank/DDBJ databases">
        <title>Whole genome shotgun sequence of Corynebacterium flavescens NBRC 14136.</title>
        <authorList>
            <person name="Hosoyama A."/>
            <person name="Uohara A."/>
            <person name="Ohji S."/>
            <person name="Ichikawa N."/>
        </authorList>
    </citation>
    <scope>NUCLEOTIDE SEQUENCE [LARGE SCALE GENOMIC DNA]</scope>
    <source>
        <strain evidence="2 3">NBRC 14136</strain>
    </source>
</reference>
<feature type="region of interest" description="Disordered" evidence="1">
    <location>
        <begin position="588"/>
        <end position="609"/>
    </location>
</feature>
<name>A0AB73B6R3_CORFL</name>
<dbReference type="GeneID" id="82881506"/>
<gene>
    <name evidence="2" type="ORF">CFL01nite_09990</name>
</gene>
<dbReference type="Proteomes" id="UP000315353">
    <property type="component" value="Unassembled WGS sequence"/>
</dbReference>
<dbReference type="RefSeq" id="WP_084559234.1">
    <property type="nucleotide sequence ID" value="NZ_BJNB01000011.1"/>
</dbReference>
<protein>
    <submittedName>
        <fullName evidence="2">Uncharacterized protein</fullName>
    </submittedName>
</protein>
<dbReference type="EMBL" id="BJNB01000011">
    <property type="protein sequence ID" value="GEB97504.1"/>
    <property type="molecule type" value="Genomic_DNA"/>
</dbReference>